<dbReference type="Proteomes" id="UP000183461">
    <property type="component" value="Unassembled WGS sequence"/>
</dbReference>
<dbReference type="GO" id="GO:0020037">
    <property type="term" value="F:heme binding"/>
    <property type="evidence" value="ECO:0007669"/>
    <property type="project" value="InterPro"/>
</dbReference>
<dbReference type="GO" id="GO:0016491">
    <property type="term" value="F:oxidoreductase activity"/>
    <property type="evidence" value="ECO:0007669"/>
    <property type="project" value="InterPro"/>
</dbReference>
<dbReference type="PANTHER" id="PTHR43278:SF4">
    <property type="entry name" value="NAD(P)H-DEPENDENT FMN-CONTAINING OXIDOREDUCTASE YWQN-RELATED"/>
    <property type="match status" value="1"/>
</dbReference>
<dbReference type="GO" id="GO:0046872">
    <property type="term" value="F:metal ion binding"/>
    <property type="evidence" value="ECO:0007669"/>
    <property type="project" value="UniProtKB-KW"/>
</dbReference>
<evidence type="ECO:0000256" key="3">
    <source>
        <dbReference type="ARBA" id="ARBA00022723"/>
    </source>
</evidence>
<evidence type="ECO:0000259" key="6">
    <source>
        <dbReference type="PROSITE" id="PS51007"/>
    </source>
</evidence>
<dbReference type="InterPro" id="IPR029039">
    <property type="entry name" value="Flavoprotein-like_sf"/>
</dbReference>
<evidence type="ECO:0000256" key="4">
    <source>
        <dbReference type="ARBA" id="ARBA00023004"/>
    </source>
</evidence>
<dbReference type="AlphaFoldDB" id="A0A1K1NHB3"/>
<name>A0A1K1NHB3_RUMFL</name>
<evidence type="ECO:0000256" key="1">
    <source>
        <dbReference type="ARBA" id="ARBA00022630"/>
    </source>
</evidence>
<dbReference type="SUPFAM" id="SSF52218">
    <property type="entry name" value="Flavoproteins"/>
    <property type="match status" value="1"/>
</dbReference>
<keyword evidence="3 5" id="KW-0479">Metal-binding</keyword>
<sequence length="177" mass="19591">MKITIITGSAHKNGTTAYLTEQFIKGAEEAGHKIFRFDAAFKDVHPCIACEKCHGDAKVCVFKDDMTELNPHLLESDAIVLISPIYYYDINAQLKTVIDRFYANDALLHGGKKAVLMLTMADDTIESAEGALASFKGMTNFLEWDVAGTVVGVNCWTLDMLKKTDYPEKAYQLGKSL</sequence>
<keyword evidence="1" id="KW-0285">Flavoprotein</keyword>
<evidence type="ECO:0000256" key="5">
    <source>
        <dbReference type="PROSITE-ProRule" id="PRU00433"/>
    </source>
</evidence>
<dbReference type="Pfam" id="PF03358">
    <property type="entry name" value="FMN_red"/>
    <property type="match status" value="1"/>
</dbReference>
<keyword evidence="4 5" id="KW-0408">Iron</keyword>
<feature type="domain" description="Cytochrome c" evidence="6">
    <location>
        <begin position="26"/>
        <end position="136"/>
    </location>
</feature>
<keyword evidence="5" id="KW-0349">Heme</keyword>
<dbReference type="GeneID" id="42537718"/>
<keyword evidence="2" id="KW-0288">FMN</keyword>
<evidence type="ECO:0000313" key="7">
    <source>
        <dbReference type="EMBL" id="SFW34832.1"/>
    </source>
</evidence>
<gene>
    <name evidence="7" type="ORF">SAMN02910280_2017</name>
</gene>
<organism evidence="7 8">
    <name type="scientific">Ruminococcus flavefaciens</name>
    <dbReference type="NCBI Taxonomy" id="1265"/>
    <lineage>
        <taxon>Bacteria</taxon>
        <taxon>Bacillati</taxon>
        <taxon>Bacillota</taxon>
        <taxon>Clostridia</taxon>
        <taxon>Eubacteriales</taxon>
        <taxon>Oscillospiraceae</taxon>
        <taxon>Ruminococcus</taxon>
    </lineage>
</organism>
<dbReference type="InterPro" id="IPR009056">
    <property type="entry name" value="Cyt_c-like_dom"/>
</dbReference>
<dbReference type="InterPro" id="IPR051796">
    <property type="entry name" value="ISF_SsuE-like"/>
</dbReference>
<dbReference type="PANTHER" id="PTHR43278">
    <property type="entry name" value="NAD(P)H-DEPENDENT FMN-CONTAINING OXIDOREDUCTASE YWQN-RELATED"/>
    <property type="match status" value="1"/>
</dbReference>
<protein>
    <submittedName>
        <fullName evidence="7">NADPH-dependent FMN reductase</fullName>
    </submittedName>
</protein>
<dbReference type="EMBL" id="FPIP01000004">
    <property type="protein sequence ID" value="SFW34832.1"/>
    <property type="molecule type" value="Genomic_DNA"/>
</dbReference>
<reference evidence="7 8" key="1">
    <citation type="submission" date="2016-11" db="EMBL/GenBank/DDBJ databases">
        <authorList>
            <person name="Jaros S."/>
            <person name="Januszkiewicz K."/>
            <person name="Wedrychowicz H."/>
        </authorList>
    </citation>
    <scope>NUCLEOTIDE SEQUENCE [LARGE SCALE GENOMIC DNA]</scope>
    <source>
        <strain evidence="7 8">YL228</strain>
    </source>
</reference>
<dbReference type="PROSITE" id="PS51007">
    <property type="entry name" value="CYTC"/>
    <property type="match status" value="1"/>
</dbReference>
<dbReference type="GO" id="GO:0009055">
    <property type="term" value="F:electron transfer activity"/>
    <property type="evidence" value="ECO:0007669"/>
    <property type="project" value="InterPro"/>
</dbReference>
<dbReference type="RefSeq" id="WP_028517357.1">
    <property type="nucleotide sequence ID" value="NZ_FPIP01000004.1"/>
</dbReference>
<dbReference type="Gene3D" id="3.40.50.360">
    <property type="match status" value="1"/>
</dbReference>
<evidence type="ECO:0000313" key="8">
    <source>
        <dbReference type="Proteomes" id="UP000183461"/>
    </source>
</evidence>
<dbReference type="InterPro" id="IPR005025">
    <property type="entry name" value="FMN_Rdtase-like_dom"/>
</dbReference>
<proteinExistence type="predicted"/>
<accession>A0A1K1NHB3</accession>
<evidence type="ECO:0000256" key="2">
    <source>
        <dbReference type="ARBA" id="ARBA00022643"/>
    </source>
</evidence>